<comment type="caution">
    <text evidence="9">The sequence shown here is derived from an EMBL/GenBank/DDBJ whole genome shotgun (WGS) entry which is preliminary data.</text>
</comment>
<evidence type="ECO:0000256" key="1">
    <source>
        <dbReference type="ARBA" id="ARBA00000135"/>
    </source>
</evidence>
<evidence type="ECO:0000256" key="2">
    <source>
        <dbReference type="ARBA" id="ARBA00001585"/>
    </source>
</evidence>
<dbReference type="InterPro" id="IPR000819">
    <property type="entry name" value="Peptidase_M17_C"/>
</dbReference>
<dbReference type="PRINTS" id="PR00481">
    <property type="entry name" value="LAMNOPPTDASE"/>
</dbReference>
<dbReference type="CDD" id="cd00433">
    <property type="entry name" value="Peptidase_M17"/>
    <property type="match status" value="1"/>
</dbReference>
<comment type="subunit">
    <text evidence="4">Homohexamer (dimer of homotrimers).</text>
</comment>
<accession>A0AAW1SE76</accession>
<dbReference type="EMBL" id="JALJOS010000001">
    <property type="protein sequence ID" value="KAK9844435.1"/>
    <property type="molecule type" value="Genomic_DNA"/>
</dbReference>
<keyword evidence="6" id="KW-0645">Protease</keyword>
<comment type="similarity">
    <text evidence="3">Belongs to the peptidase M17 family.</text>
</comment>
<sequence>MLRASAGYHKASRLACACERLRAIPSADHRPFGGFQYPVSLCSAQSGVAPHSSLTRDQPAQQARLTFCHNFSRPGARSQATMAEGPLAPAPKPEFPLSSEFEGIQFPQLPEITTSTADATSWQGDLLLIGVFEDDIEEESGEALNNVITNPGLTKWDEATKGLLAELVAENSFKGSLGSKVTVRWASGAAKYIGFVGLGERSKATLVTEWGTSCYQAAGGQLAAAAKSLKAGSAAFTIGSNDTSLPDGTQEGMAAKVASGVLLGAYECTRYKKDAQVSKLRSVEVLGVGSSNGLSESVQLAKGTLLARYVLEMPANLATPTMLANTAEGIAASSGGNVSAKILEQEECEKMGMGLYLGVSACSAEPPKFIHLTYSPNGGNAKRKVALVGKGLTFDSGGYNLKVGGMIEMMKFDKGGACAVLGAAYAISQIQPADAEVHFIIAACENMIDGKGMRPGDVLTAMNGKTVEVNNTDAEGRLTLADALLYAQQQDITEVVDIATLTGACMVALGTHVAGLFTPSEAAATSFKSASQAAGEKVWRMPMEESYWELMKSPIADMKNTGARYGGAITAALFLKQYIDTKKVQWAHVDIAGPAWDDKAGGATGFGAQTLALWAMGRH</sequence>
<keyword evidence="7" id="KW-0378">Hydrolase</keyword>
<evidence type="ECO:0000313" key="10">
    <source>
        <dbReference type="Proteomes" id="UP001438707"/>
    </source>
</evidence>
<dbReference type="InterPro" id="IPR011356">
    <property type="entry name" value="Leucine_aapep/pepB"/>
</dbReference>
<comment type="catalytic activity">
    <reaction evidence="2">
        <text>Release of N-terminal proline from a peptide.</text>
        <dbReference type="EC" id="3.4.11.5"/>
    </reaction>
</comment>
<dbReference type="PANTHER" id="PTHR11963:SF23">
    <property type="entry name" value="CYTOSOL AMINOPEPTIDASE"/>
    <property type="match status" value="1"/>
</dbReference>
<feature type="domain" description="Cytosol aminopeptidase" evidence="8">
    <location>
        <begin position="471"/>
        <end position="478"/>
    </location>
</feature>
<dbReference type="SUPFAM" id="SSF52949">
    <property type="entry name" value="Macro domain-like"/>
    <property type="match status" value="1"/>
</dbReference>
<dbReference type="GO" id="GO:0070006">
    <property type="term" value="F:metalloaminopeptidase activity"/>
    <property type="evidence" value="ECO:0007669"/>
    <property type="project" value="InterPro"/>
</dbReference>
<dbReference type="InterPro" id="IPR043472">
    <property type="entry name" value="Macro_dom-like"/>
</dbReference>
<dbReference type="Pfam" id="PF02789">
    <property type="entry name" value="Peptidase_M17_N"/>
    <property type="match status" value="1"/>
</dbReference>
<evidence type="ECO:0000256" key="4">
    <source>
        <dbReference type="ARBA" id="ARBA00011867"/>
    </source>
</evidence>
<dbReference type="AlphaFoldDB" id="A0AAW1SE76"/>
<dbReference type="PROSITE" id="PS00631">
    <property type="entry name" value="CYTOSOL_AP"/>
    <property type="match status" value="1"/>
</dbReference>
<dbReference type="Gene3D" id="3.40.220.10">
    <property type="entry name" value="Leucine Aminopeptidase, subunit E, domain 1"/>
    <property type="match status" value="1"/>
</dbReference>
<dbReference type="HAMAP" id="MF_00181">
    <property type="entry name" value="Cytosol_peptidase_M17"/>
    <property type="match status" value="1"/>
</dbReference>
<evidence type="ECO:0000259" key="8">
    <source>
        <dbReference type="PROSITE" id="PS00631"/>
    </source>
</evidence>
<name>A0AAW1SE76_9CHLO</name>
<organism evidence="9 10">
    <name type="scientific">Apatococcus lobatus</name>
    <dbReference type="NCBI Taxonomy" id="904363"/>
    <lineage>
        <taxon>Eukaryota</taxon>
        <taxon>Viridiplantae</taxon>
        <taxon>Chlorophyta</taxon>
        <taxon>core chlorophytes</taxon>
        <taxon>Trebouxiophyceae</taxon>
        <taxon>Chlorellales</taxon>
        <taxon>Chlorellaceae</taxon>
        <taxon>Apatococcus</taxon>
    </lineage>
</organism>
<dbReference type="PANTHER" id="PTHR11963">
    <property type="entry name" value="LEUCINE AMINOPEPTIDASE-RELATED"/>
    <property type="match status" value="1"/>
</dbReference>
<evidence type="ECO:0000256" key="6">
    <source>
        <dbReference type="ARBA" id="ARBA00022670"/>
    </source>
</evidence>
<gene>
    <name evidence="9" type="ORF">WJX74_002462</name>
</gene>
<reference evidence="9 10" key="1">
    <citation type="journal article" date="2024" name="Nat. Commun.">
        <title>Phylogenomics reveals the evolutionary origins of lichenization in chlorophyte algae.</title>
        <authorList>
            <person name="Puginier C."/>
            <person name="Libourel C."/>
            <person name="Otte J."/>
            <person name="Skaloud P."/>
            <person name="Haon M."/>
            <person name="Grisel S."/>
            <person name="Petersen M."/>
            <person name="Berrin J.G."/>
            <person name="Delaux P.M."/>
            <person name="Dal Grande F."/>
            <person name="Keller J."/>
        </authorList>
    </citation>
    <scope>NUCLEOTIDE SEQUENCE [LARGE SCALE GENOMIC DNA]</scope>
    <source>
        <strain evidence="9 10">SAG 2145</strain>
    </source>
</reference>
<protein>
    <recommendedName>
        <fullName evidence="8">Cytosol aminopeptidase domain-containing protein</fullName>
    </recommendedName>
</protein>
<keyword evidence="10" id="KW-1185">Reference proteome</keyword>
<dbReference type="InterPro" id="IPR008283">
    <property type="entry name" value="Peptidase_M17_N"/>
</dbReference>
<dbReference type="GO" id="GO:0030145">
    <property type="term" value="F:manganese ion binding"/>
    <property type="evidence" value="ECO:0007669"/>
    <property type="project" value="InterPro"/>
</dbReference>
<dbReference type="Proteomes" id="UP001438707">
    <property type="component" value="Unassembled WGS sequence"/>
</dbReference>
<evidence type="ECO:0000256" key="7">
    <source>
        <dbReference type="ARBA" id="ARBA00022801"/>
    </source>
</evidence>
<comment type="catalytic activity">
    <reaction evidence="1">
        <text>Release of an N-terminal amino acid, Xaa-|-Yaa-, in which Xaa is preferably Leu, but may be other amino acids including Pro although not Arg or Lys, and Yaa may be Pro. Amino acid amides and methyl esters are also readily hydrolyzed, but rates on arylamides are exceedingly low.</text>
        <dbReference type="EC" id="3.4.11.1"/>
    </reaction>
</comment>
<dbReference type="GO" id="GO:0006508">
    <property type="term" value="P:proteolysis"/>
    <property type="evidence" value="ECO:0007669"/>
    <property type="project" value="UniProtKB-KW"/>
</dbReference>
<dbReference type="SUPFAM" id="SSF53187">
    <property type="entry name" value="Zn-dependent exopeptidases"/>
    <property type="match status" value="1"/>
</dbReference>
<dbReference type="NCBIfam" id="NF002076">
    <property type="entry name" value="PRK00913.2-3"/>
    <property type="match status" value="1"/>
</dbReference>
<proteinExistence type="inferred from homology"/>
<keyword evidence="5" id="KW-0031">Aminopeptidase</keyword>
<dbReference type="InterPro" id="IPR023042">
    <property type="entry name" value="Peptidase_M17_leu_NH2_pept"/>
</dbReference>
<dbReference type="Pfam" id="PF00883">
    <property type="entry name" value="Peptidase_M17"/>
    <property type="match status" value="1"/>
</dbReference>
<dbReference type="Gene3D" id="3.40.630.10">
    <property type="entry name" value="Zn peptidases"/>
    <property type="match status" value="1"/>
</dbReference>
<evidence type="ECO:0000256" key="5">
    <source>
        <dbReference type="ARBA" id="ARBA00022438"/>
    </source>
</evidence>
<evidence type="ECO:0000256" key="3">
    <source>
        <dbReference type="ARBA" id="ARBA00009528"/>
    </source>
</evidence>
<dbReference type="GO" id="GO:0005737">
    <property type="term" value="C:cytoplasm"/>
    <property type="evidence" value="ECO:0007669"/>
    <property type="project" value="InterPro"/>
</dbReference>
<evidence type="ECO:0000313" key="9">
    <source>
        <dbReference type="EMBL" id="KAK9844435.1"/>
    </source>
</evidence>